<dbReference type="Proteomes" id="UP001054837">
    <property type="component" value="Unassembled WGS sequence"/>
</dbReference>
<sequence>MMELGYLVCTDQVHKLLIRIDFLTKNLEKLKDEENTKLRGKSEKLYDDYRKIGDAHQVYMKKQERYLDLVKTISLIYHKFSSLIDELKDSASPLISENLQNLMDRIERTLDGLQSLTGNDRNTHYMKSQMRRIKAKLVTLQTEIKHEPIDVEQPINLTKIKGVMEYSINVKVNKMKAISKLSPEKNAAMPISRKDHLKPKEPVEKTVSNAIRPFVRDGLLQAECDTVDGEIEHYKIKVFELEEYIYSQFPDDADAESPEMEYLKNCILKLEFELEQTKQALSAKKGPKSCLLLGKFKSAREARPYVAHLFNRFIDTEIKNASNQVLYDAQLKKARTHELEVQMLTGDVRRLEHEIATSRVRHYKEVEEAKFNHEDKISVLAITCGTIRVKHLPTTD</sequence>
<evidence type="ECO:0000313" key="1">
    <source>
        <dbReference type="EMBL" id="GIY43562.1"/>
    </source>
</evidence>
<dbReference type="AlphaFoldDB" id="A0AAV4TF87"/>
<dbReference type="EMBL" id="BPLQ01009371">
    <property type="protein sequence ID" value="GIY43562.1"/>
    <property type="molecule type" value="Genomic_DNA"/>
</dbReference>
<keyword evidence="2" id="KW-1185">Reference proteome</keyword>
<evidence type="ECO:0000313" key="2">
    <source>
        <dbReference type="Proteomes" id="UP001054837"/>
    </source>
</evidence>
<comment type="caution">
    <text evidence="1">The sequence shown here is derived from an EMBL/GenBank/DDBJ whole genome shotgun (WGS) entry which is preliminary data.</text>
</comment>
<name>A0AAV4TF87_9ARAC</name>
<protein>
    <submittedName>
        <fullName evidence="1">Uncharacterized protein</fullName>
    </submittedName>
</protein>
<reference evidence="1 2" key="1">
    <citation type="submission" date="2021-06" db="EMBL/GenBank/DDBJ databases">
        <title>Caerostris darwini draft genome.</title>
        <authorList>
            <person name="Kono N."/>
            <person name="Arakawa K."/>
        </authorList>
    </citation>
    <scope>NUCLEOTIDE SEQUENCE [LARGE SCALE GENOMIC DNA]</scope>
</reference>
<gene>
    <name evidence="1" type="ORF">CDAR_270681</name>
</gene>
<proteinExistence type="predicted"/>
<accession>A0AAV4TF87</accession>
<organism evidence="1 2">
    <name type="scientific">Caerostris darwini</name>
    <dbReference type="NCBI Taxonomy" id="1538125"/>
    <lineage>
        <taxon>Eukaryota</taxon>
        <taxon>Metazoa</taxon>
        <taxon>Ecdysozoa</taxon>
        <taxon>Arthropoda</taxon>
        <taxon>Chelicerata</taxon>
        <taxon>Arachnida</taxon>
        <taxon>Araneae</taxon>
        <taxon>Araneomorphae</taxon>
        <taxon>Entelegynae</taxon>
        <taxon>Araneoidea</taxon>
        <taxon>Araneidae</taxon>
        <taxon>Caerostris</taxon>
    </lineage>
</organism>